<dbReference type="AlphaFoldDB" id="A0A0G0XS98"/>
<evidence type="ECO:0000313" key="2">
    <source>
        <dbReference type="EMBL" id="KKR99830.1"/>
    </source>
</evidence>
<organism evidence="2 3">
    <name type="scientific">Candidatus Uhrbacteria bacterium GW2011_GWC1_41_20</name>
    <dbReference type="NCBI Taxonomy" id="1618983"/>
    <lineage>
        <taxon>Bacteria</taxon>
        <taxon>Candidatus Uhriibacteriota</taxon>
    </lineage>
</organism>
<evidence type="ECO:0000256" key="1">
    <source>
        <dbReference type="SAM" id="Phobius"/>
    </source>
</evidence>
<comment type="caution">
    <text evidence="2">The sequence shown here is derived from an EMBL/GenBank/DDBJ whole genome shotgun (WGS) entry which is preliminary data.</text>
</comment>
<gene>
    <name evidence="2" type="ORF">UU50_C0002G0012</name>
</gene>
<evidence type="ECO:0000313" key="3">
    <source>
        <dbReference type="Proteomes" id="UP000033930"/>
    </source>
</evidence>
<keyword evidence="1" id="KW-0812">Transmembrane</keyword>
<keyword evidence="1" id="KW-1133">Transmembrane helix</keyword>
<sequence>MKAKGFTLIETVLYIGLIMILLPSIVLMLLEVQKNQAHTYSRMLIEQTSAILLSEFENELLDAYSIVSSSSTLNSDQSILVFKKVDGGLNYELSFETDVVVIGDIQHNIGRINFFDGSNHWLTPEQINVTVFRIEPARNSDGELTGLNIELELSPLAILSDEDRANILNTQTTLYLFPTVSEQ</sequence>
<keyword evidence="1" id="KW-0472">Membrane</keyword>
<reference evidence="2 3" key="1">
    <citation type="journal article" date="2015" name="Nature">
        <title>rRNA introns, odd ribosomes, and small enigmatic genomes across a large radiation of phyla.</title>
        <authorList>
            <person name="Brown C.T."/>
            <person name="Hug L.A."/>
            <person name="Thomas B.C."/>
            <person name="Sharon I."/>
            <person name="Castelle C.J."/>
            <person name="Singh A."/>
            <person name="Wilkins M.J."/>
            <person name="Williams K.H."/>
            <person name="Banfield J.F."/>
        </authorList>
    </citation>
    <scope>NUCLEOTIDE SEQUENCE [LARGE SCALE GENOMIC DNA]</scope>
</reference>
<dbReference type="EMBL" id="LCAW01000002">
    <property type="protein sequence ID" value="KKR99830.1"/>
    <property type="molecule type" value="Genomic_DNA"/>
</dbReference>
<evidence type="ECO:0008006" key="4">
    <source>
        <dbReference type="Google" id="ProtNLM"/>
    </source>
</evidence>
<accession>A0A0G0XS98</accession>
<name>A0A0G0XS98_9BACT</name>
<proteinExistence type="predicted"/>
<dbReference type="Proteomes" id="UP000033930">
    <property type="component" value="Unassembled WGS sequence"/>
</dbReference>
<feature type="transmembrane region" description="Helical" evidence="1">
    <location>
        <begin position="12"/>
        <end position="32"/>
    </location>
</feature>
<protein>
    <recommendedName>
        <fullName evidence="4">Prepilin-type N-terminal cleavage/methylation domain-containing protein</fullName>
    </recommendedName>
</protein>